<protein>
    <submittedName>
        <fullName evidence="2">YpoC family protein</fullName>
    </submittedName>
</protein>
<feature type="domain" description="YpoC-like" evidence="1">
    <location>
        <begin position="8"/>
        <end position="74"/>
    </location>
</feature>
<dbReference type="InterPro" id="IPR048427">
    <property type="entry name" value="YpoC"/>
</dbReference>
<dbReference type="Proteomes" id="UP001595896">
    <property type="component" value="Unassembled WGS sequence"/>
</dbReference>
<keyword evidence="3" id="KW-1185">Reference proteome</keyword>
<evidence type="ECO:0000313" key="2">
    <source>
        <dbReference type="EMBL" id="MFC4735856.1"/>
    </source>
</evidence>
<reference evidence="3" key="1">
    <citation type="journal article" date="2019" name="Int. J. Syst. Evol. Microbiol.">
        <title>The Global Catalogue of Microorganisms (GCM) 10K type strain sequencing project: providing services to taxonomists for standard genome sequencing and annotation.</title>
        <authorList>
            <consortium name="The Broad Institute Genomics Platform"/>
            <consortium name="The Broad Institute Genome Sequencing Center for Infectious Disease"/>
            <person name="Wu L."/>
            <person name="Ma J."/>
        </authorList>
    </citation>
    <scope>NUCLEOTIDE SEQUENCE [LARGE SCALE GENOMIC DNA]</scope>
    <source>
        <strain evidence="3">JCM 12165</strain>
    </source>
</reference>
<dbReference type="RefSeq" id="WP_377908494.1">
    <property type="nucleotide sequence ID" value="NZ_JBHSGK010000003.1"/>
</dbReference>
<organism evidence="2 3">
    <name type="scientific">Bacillus daqingensis</name>
    <dbReference type="NCBI Taxonomy" id="872396"/>
    <lineage>
        <taxon>Bacteria</taxon>
        <taxon>Bacillati</taxon>
        <taxon>Bacillota</taxon>
        <taxon>Bacilli</taxon>
        <taxon>Bacillales</taxon>
        <taxon>Bacillaceae</taxon>
        <taxon>Bacillus</taxon>
    </lineage>
</organism>
<sequence length="76" mass="8457">MRQSADVDEVNQAAAALLQMLETAAEEKAAASVFDQHAAPVNAAERFQFVQEKAGHFTGRLEVCKLAQEMKHRMKR</sequence>
<dbReference type="Pfam" id="PF21747">
    <property type="entry name" value="YpoC"/>
    <property type="match status" value="1"/>
</dbReference>
<name>A0ABV9NUE9_9BACI</name>
<dbReference type="EMBL" id="JBHSGK010000003">
    <property type="protein sequence ID" value="MFC4735856.1"/>
    <property type="molecule type" value="Genomic_DNA"/>
</dbReference>
<gene>
    <name evidence="2" type="ORF">ACFO4L_04580</name>
</gene>
<evidence type="ECO:0000313" key="3">
    <source>
        <dbReference type="Proteomes" id="UP001595896"/>
    </source>
</evidence>
<accession>A0ABV9NUE9</accession>
<proteinExistence type="predicted"/>
<evidence type="ECO:0000259" key="1">
    <source>
        <dbReference type="Pfam" id="PF21747"/>
    </source>
</evidence>
<comment type="caution">
    <text evidence="2">The sequence shown here is derived from an EMBL/GenBank/DDBJ whole genome shotgun (WGS) entry which is preliminary data.</text>
</comment>